<protein>
    <submittedName>
        <fullName evidence="2">Uncharacterized protein</fullName>
    </submittedName>
</protein>
<keyword evidence="3" id="KW-1185">Reference proteome</keyword>
<reference evidence="2 3" key="1">
    <citation type="submission" date="2021-03" db="EMBL/GenBank/DDBJ databases">
        <authorList>
            <person name="Stanton E."/>
        </authorList>
    </citation>
    <scope>NUCLEOTIDE SEQUENCE [LARGE SCALE GENOMIC DNA]</scope>
    <source>
        <strain evidence="2 3">2020EL-00037</strain>
    </source>
</reference>
<evidence type="ECO:0000313" key="3">
    <source>
        <dbReference type="Proteomes" id="UP000673434"/>
    </source>
</evidence>
<evidence type="ECO:0000313" key="2">
    <source>
        <dbReference type="EMBL" id="MBQ0604572.1"/>
    </source>
</evidence>
<dbReference type="Proteomes" id="UP000673434">
    <property type="component" value="Unassembled WGS sequence"/>
</dbReference>
<dbReference type="EMBL" id="JAGKON010000090">
    <property type="protein sequence ID" value="MBQ0604572.1"/>
    <property type="molecule type" value="Genomic_DNA"/>
</dbReference>
<dbReference type="RefSeq" id="WP_210846533.1">
    <property type="nucleotide sequence ID" value="NZ_JAGKON010000090.1"/>
</dbReference>
<sequence>MKSLYFLLSTLLASTTLHAYASERNNDEQRIHPYKISCDSYSPEDKGACEMFNAMEISGKKSIINSAKIAGFNRPFMQLYDFFYKEMDKCRGDLDCLQKVSANRYVAILNMQNSKKVEGMTERNYKEYCEYAGKYRANAAKAKFSPDSSVYFSRASYFGKQLGEDSDHVFDMIDAASEYNEVRRAYSGYGESGIDSFFSNQSDECKKNPSNSLGIFLPTLIYNNAIDFDGLIIQ</sequence>
<keyword evidence="1" id="KW-0732">Signal</keyword>
<gene>
    <name evidence="2" type="ORF">J7S78_32980</name>
</gene>
<evidence type="ECO:0000256" key="1">
    <source>
        <dbReference type="SAM" id="SignalP"/>
    </source>
</evidence>
<dbReference type="AlphaFoldDB" id="A0AAP2FQZ9"/>
<organism evidence="2 3">
    <name type="scientific">Klebsiella oxytoca</name>
    <dbReference type="NCBI Taxonomy" id="571"/>
    <lineage>
        <taxon>Bacteria</taxon>
        <taxon>Pseudomonadati</taxon>
        <taxon>Pseudomonadota</taxon>
        <taxon>Gammaproteobacteria</taxon>
        <taxon>Enterobacterales</taxon>
        <taxon>Enterobacteriaceae</taxon>
        <taxon>Klebsiella/Raoultella group</taxon>
        <taxon>Klebsiella</taxon>
    </lineage>
</organism>
<name>A0AAP2FQZ9_KLEOX</name>
<accession>A0AAP2FQZ9</accession>
<feature type="signal peptide" evidence="1">
    <location>
        <begin position="1"/>
        <end position="21"/>
    </location>
</feature>
<feature type="chain" id="PRO_5042930387" evidence="1">
    <location>
        <begin position="22"/>
        <end position="234"/>
    </location>
</feature>
<comment type="caution">
    <text evidence="2">The sequence shown here is derived from an EMBL/GenBank/DDBJ whole genome shotgun (WGS) entry which is preliminary data.</text>
</comment>
<proteinExistence type="predicted"/>